<feature type="domain" description="Chitobiase/beta-hexosaminidases N-terminal" evidence="10">
    <location>
        <begin position="30"/>
        <end position="177"/>
    </location>
</feature>
<comment type="caution">
    <text evidence="11">The sequence shown here is derived from an EMBL/GenBank/DDBJ whole genome shotgun (WGS) entry which is preliminary data.</text>
</comment>
<dbReference type="GO" id="GO:0004563">
    <property type="term" value="F:beta-N-acetylhexosaminidase activity"/>
    <property type="evidence" value="ECO:0007669"/>
    <property type="project" value="UniProtKB-EC"/>
</dbReference>
<comment type="catalytic activity">
    <reaction evidence="1">
        <text>Hydrolysis of terminal non-reducing N-acetyl-D-hexosamine residues in N-acetyl-beta-D-hexosaminides.</text>
        <dbReference type="EC" id="3.2.1.52"/>
    </reaction>
</comment>
<dbReference type="InterPro" id="IPR014756">
    <property type="entry name" value="Ig_E-set"/>
</dbReference>
<evidence type="ECO:0000313" key="11">
    <source>
        <dbReference type="EMBL" id="TSJ43747.1"/>
    </source>
</evidence>
<accession>A0A556MV09</accession>
<evidence type="ECO:0000256" key="6">
    <source>
        <dbReference type="ARBA" id="ARBA00030512"/>
    </source>
</evidence>
<protein>
    <recommendedName>
        <fullName evidence="3">beta-N-acetylhexosaminidase</fullName>
        <ecNumber evidence="3">3.2.1.52</ecNumber>
    </recommendedName>
    <alternativeName>
        <fullName evidence="6">Beta-N-acetylhexosaminidase</fullName>
    </alternativeName>
    <alternativeName>
        <fullName evidence="7">N-acetyl-beta-glucosaminidase</fullName>
    </alternativeName>
</protein>
<organism evidence="11 12">
    <name type="scientific">Mucilaginibacter corticis</name>
    <dbReference type="NCBI Taxonomy" id="2597670"/>
    <lineage>
        <taxon>Bacteria</taxon>
        <taxon>Pseudomonadati</taxon>
        <taxon>Bacteroidota</taxon>
        <taxon>Sphingobacteriia</taxon>
        <taxon>Sphingobacteriales</taxon>
        <taxon>Sphingobacteriaceae</taxon>
        <taxon>Mucilaginibacter</taxon>
    </lineage>
</organism>
<dbReference type="CDD" id="cd02847">
    <property type="entry name" value="E_set_Chitobiase_C"/>
    <property type="match status" value="1"/>
</dbReference>
<dbReference type="InterPro" id="IPR025705">
    <property type="entry name" value="Beta_hexosaminidase_sua/sub"/>
</dbReference>
<sequence length="854" mass="95237">MKYLLPVLLFIVLSTNSVFAQKKVADPTINGLRLKWEVIENNYTNKEKALAELTLITKQGFSLPASGWKLYFNSDEPVVPASPADNVSVTHVNGGLYCLSTEKDFGGVKVNDSLKIALVADSWLINVSDAPRGFYLVWDKTPAQAYAVNEPVLIPSTQTKQLMRTPADKVLASTPELLFEQNKIIRDIPADSLVKIFPTPDSYQATAAKFKLDATISIVADPQFRSEAALFRSELAKLLIQNGAIKNAAKQIKLVNKPMTPEAYELQVTNDAVTIAASSGAGIFYGIQSLKTLLPAQAWHRPQKSIMINGVNVTDKPRFAYRAVMIDVARNFQPKKEILKLLDVMALYKLNTLHFHLTDDEGWRLEIPALPELTAVGAKRAYAVDESKNLQPALGSGPFTSNTSGSGYYTKADFIAILRYANQRHITVIPEIESPGHARAAIVAMNARYQYYIGQNQKEKAAEYLLHDLRDSSIYSSVQDYNDNVIDVSLPSTYKFIETVTTEIEKMYTEANAPLKSIHYGGDEVPAGVWEKSPAYLKLKSTDTTIKNTDNLWSYYYTKVYNITQAHHLYLTAWEEVGSEKVIQNNVRQSVINPALADKNIHLEVWNNVLGWGSEDLAYKLANRGYKVILSPVTNTYFDMAVNKAFDEPGYYWGSYADLDRPFSFIPYDYFKNTVKGRLGETLNPAIVFATKERPTPQGISNIVGLQGALWAETLQSPERMEYMLLPRLTALAERAWAKNPEWATETDTLKSKSIYNEAWSQFVNVLGKQELPRLTYYAGGFNYRIPLAGAIVKDGQVIVNTQLPGLAIRYTTDGSIPTAKSKLYNNGIQAKGTVKIALFDDSGRSGRFSTVYP</sequence>
<feature type="active site" description="Proton donor" evidence="8">
    <location>
        <position position="524"/>
    </location>
</feature>
<dbReference type="InterPro" id="IPR004866">
    <property type="entry name" value="CHB/HEX_N_dom"/>
</dbReference>
<dbReference type="InterPro" id="IPR029018">
    <property type="entry name" value="Hex-like_dom2"/>
</dbReference>
<dbReference type="PANTHER" id="PTHR22600">
    <property type="entry name" value="BETA-HEXOSAMINIDASE"/>
    <property type="match status" value="1"/>
</dbReference>
<evidence type="ECO:0000256" key="7">
    <source>
        <dbReference type="ARBA" id="ARBA00033000"/>
    </source>
</evidence>
<evidence type="ECO:0000256" key="1">
    <source>
        <dbReference type="ARBA" id="ARBA00001231"/>
    </source>
</evidence>
<dbReference type="GO" id="GO:0016020">
    <property type="term" value="C:membrane"/>
    <property type="evidence" value="ECO:0007669"/>
    <property type="project" value="TreeGrafter"/>
</dbReference>
<dbReference type="InterPro" id="IPR013783">
    <property type="entry name" value="Ig-like_fold"/>
</dbReference>
<evidence type="ECO:0000256" key="2">
    <source>
        <dbReference type="ARBA" id="ARBA00006285"/>
    </source>
</evidence>
<dbReference type="EMBL" id="VLPK01000001">
    <property type="protein sequence ID" value="TSJ43747.1"/>
    <property type="molecule type" value="Genomic_DNA"/>
</dbReference>
<proteinExistence type="inferred from homology"/>
<gene>
    <name evidence="11" type="ORF">FO440_06045</name>
</gene>
<dbReference type="PANTHER" id="PTHR22600:SF57">
    <property type="entry name" value="BETA-N-ACETYLHEXOSAMINIDASE"/>
    <property type="match status" value="1"/>
</dbReference>
<keyword evidence="9" id="KW-0732">Signal</keyword>
<dbReference type="InterPro" id="IPR008965">
    <property type="entry name" value="CBM2/CBM3_carb-bd_dom_sf"/>
</dbReference>
<keyword evidence="4 11" id="KW-0378">Hydrolase</keyword>
<dbReference type="SUPFAM" id="SSF51445">
    <property type="entry name" value="(Trans)glycosidases"/>
    <property type="match status" value="1"/>
</dbReference>
<keyword evidence="12" id="KW-1185">Reference proteome</keyword>
<dbReference type="SUPFAM" id="SSF81296">
    <property type="entry name" value="E set domains"/>
    <property type="match status" value="1"/>
</dbReference>
<dbReference type="Pfam" id="PF00728">
    <property type="entry name" value="Glyco_hydro_20"/>
    <property type="match status" value="1"/>
</dbReference>
<feature type="chain" id="PRO_5022216992" description="beta-N-acetylhexosaminidase" evidence="9">
    <location>
        <begin position="21"/>
        <end position="854"/>
    </location>
</feature>
<dbReference type="SMART" id="SM01081">
    <property type="entry name" value="CHB_HEX"/>
    <property type="match status" value="1"/>
</dbReference>
<dbReference type="GO" id="GO:0030247">
    <property type="term" value="F:polysaccharide binding"/>
    <property type="evidence" value="ECO:0007669"/>
    <property type="project" value="InterPro"/>
</dbReference>
<evidence type="ECO:0000256" key="4">
    <source>
        <dbReference type="ARBA" id="ARBA00022801"/>
    </source>
</evidence>
<dbReference type="SUPFAM" id="SSF55545">
    <property type="entry name" value="beta-N-acetylhexosaminidase-like domain"/>
    <property type="match status" value="1"/>
</dbReference>
<evidence type="ECO:0000256" key="3">
    <source>
        <dbReference type="ARBA" id="ARBA00012663"/>
    </source>
</evidence>
<dbReference type="Pfam" id="PF02838">
    <property type="entry name" value="Glyco_hydro_20b"/>
    <property type="match status" value="1"/>
</dbReference>
<comment type="similarity">
    <text evidence="2">Belongs to the glycosyl hydrolase 20 family.</text>
</comment>
<evidence type="ECO:0000313" key="12">
    <source>
        <dbReference type="Proteomes" id="UP000318733"/>
    </source>
</evidence>
<evidence type="ECO:0000256" key="5">
    <source>
        <dbReference type="ARBA" id="ARBA00023295"/>
    </source>
</evidence>
<dbReference type="EC" id="3.2.1.52" evidence="3"/>
<dbReference type="Gene3D" id="2.60.40.10">
    <property type="entry name" value="Immunoglobulins"/>
    <property type="match status" value="1"/>
</dbReference>
<dbReference type="Pfam" id="PF03174">
    <property type="entry name" value="CHB_HEX_C"/>
    <property type="match status" value="1"/>
</dbReference>
<dbReference type="OrthoDB" id="1006965at2"/>
<dbReference type="AlphaFoldDB" id="A0A556MV09"/>
<reference evidence="11 12" key="1">
    <citation type="submission" date="2019-07" db="EMBL/GenBank/DDBJ databases">
        <authorList>
            <person name="Huq M.A."/>
        </authorList>
    </citation>
    <scope>NUCLEOTIDE SEQUENCE [LARGE SCALE GENOMIC DNA]</scope>
    <source>
        <strain evidence="11 12">MAH-19</strain>
    </source>
</reference>
<evidence type="ECO:0000256" key="8">
    <source>
        <dbReference type="PIRSR" id="PIRSR625705-1"/>
    </source>
</evidence>
<feature type="signal peptide" evidence="9">
    <location>
        <begin position="1"/>
        <end position="20"/>
    </location>
</feature>
<dbReference type="GO" id="GO:0030203">
    <property type="term" value="P:glycosaminoglycan metabolic process"/>
    <property type="evidence" value="ECO:0007669"/>
    <property type="project" value="TreeGrafter"/>
</dbReference>
<dbReference type="GO" id="GO:0005975">
    <property type="term" value="P:carbohydrate metabolic process"/>
    <property type="evidence" value="ECO:0007669"/>
    <property type="project" value="InterPro"/>
</dbReference>
<dbReference type="InterPro" id="IPR012291">
    <property type="entry name" value="CBM2_carb-bd_dom_sf"/>
</dbReference>
<dbReference type="InterPro" id="IPR017853">
    <property type="entry name" value="GH"/>
</dbReference>
<evidence type="ECO:0000259" key="10">
    <source>
        <dbReference type="SMART" id="SM01081"/>
    </source>
</evidence>
<dbReference type="Pfam" id="PF03173">
    <property type="entry name" value="CHB_HEX"/>
    <property type="match status" value="1"/>
</dbReference>
<dbReference type="Gene3D" id="2.60.40.290">
    <property type="match status" value="1"/>
</dbReference>
<dbReference type="SUPFAM" id="SSF49384">
    <property type="entry name" value="Carbohydrate-binding domain"/>
    <property type="match status" value="1"/>
</dbReference>
<dbReference type="RefSeq" id="WP_144247313.1">
    <property type="nucleotide sequence ID" value="NZ_VLPK01000001.1"/>
</dbReference>
<dbReference type="Gene3D" id="3.20.20.80">
    <property type="entry name" value="Glycosidases"/>
    <property type="match status" value="1"/>
</dbReference>
<dbReference type="Proteomes" id="UP000318733">
    <property type="component" value="Unassembled WGS sequence"/>
</dbReference>
<evidence type="ECO:0000256" key="9">
    <source>
        <dbReference type="SAM" id="SignalP"/>
    </source>
</evidence>
<dbReference type="InterPro" id="IPR015883">
    <property type="entry name" value="Glyco_hydro_20_cat"/>
</dbReference>
<name>A0A556MV09_9SPHI</name>
<dbReference type="InterPro" id="IPR004867">
    <property type="entry name" value="CHB_C_dom"/>
</dbReference>
<dbReference type="PRINTS" id="PR00738">
    <property type="entry name" value="GLHYDRLASE20"/>
</dbReference>
<keyword evidence="5" id="KW-0326">Glycosidase</keyword>
<dbReference type="InterPro" id="IPR015882">
    <property type="entry name" value="HEX_bac_N"/>
</dbReference>
<dbReference type="Gene3D" id="3.30.379.10">
    <property type="entry name" value="Chitobiase/beta-hexosaminidase domain 2-like"/>
    <property type="match status" value="1"/>
</dbReference>